<evidence type="ECO:0000256" key="1">
    <source>
        <dbReference type="SAM" id="MobiDB-lite"/>
    </source>
</evidence>
<feature type="region of interest" description="Disordered" evidence="1">
    <location>
        <begin position="339"/>
        <end position="380"/>
    </location>
</feature>
<comment type="caution">
    <text evidence="2">The sequence shown here is derived from an EMBL/GenBank/DDBJ whole genome shotgun (WGS) entry which is preliminary data.</text>
</comment>
<dbReference type="GeneID" id="66069175"/>
<name>A0A9P8AE46_9AGAR</name>
<feature type="region of interest" description="Disordered" evidence="1">
    <location>
        <begin position="92"/>
        <end position="158"/>
    </location>
</feature>
<accession>A0A9P8AE46</accession>
<feature type="region of interest" description="Disordered" evidence="1">
    <location>
        <begin position="184"/>
        <end position="252"/>
    </location>
</feature>
<feature type="region of interest" description="Disordered" evidence="1">
    <location>
        <begin position="541"/>
        <end position="565"/>
    </location>
</feature>
<evidence type="ECO:0000313" key="2">
    <source>
        <dbReference type="EMBL" id="KAG7098128.1"/>
    </source>
</evidence>
<feature type="compositionally biased region" description="Polar residues" evidence="1">
    <location>
        <begin position="339"/>
        <end position="356"/>
    </location>
</feature>
<feature type="compositionally biased region" description="Low complexity" evidence="1">
    <location>
        <begin position="357"/>
        <end position="368"/>
    </location>
</feature>
<dbReference type="EMBL" id="CM032181">
    <property type="protein sequence ID" value="KAG7098128.1"/>
    <property type="molecule type" value="Genomic_DNA"/>
</dbReference>
<protein>
    <submittedName>
        <fullName evidence="2">Uncharacterized protein</fullName>
    </submittedName>
</protein>
<feature type="compositionally biased region" description="Basic and acidic residues" evidence="1">
    <location>
        <begin position="602"/>
        <end position="611"/>
    </location>
</feature>
<feature type="region of interest" description="Disordered" evidence="1">
    <location>
        <begin position="45"/>
        <end position="69"/>
    </location>
</feature>
<keyword evidence="3" id="KW-1185">Reference proteome</keyword>
<sequence>MSLDDHHSILTKLLQTTMSPSKHNHNLHIDLPSQRRSEHLLRETLLKDTEATASPRRRTSVASRSSSRTRALESSGGLWGWFWRDNGELSSASASEEDSPYLPTPSSPLRTPAGFFDEERRGRGRTAHTNNKSRAVESLERLTSSTSPILGASSGPKSKLTVALETVPSVGDLRVLVAAHDALTSTPTTSSSTPSASFTSTTSSISSPVSNTSISPQPGLDHESEDPEPSSSPSPRDILLTPPPTPPAAFGLGLGFGYERPLAYPTPTTPPISRIPVLGSAQKHRRALSVSVFPQRTVSASASVSTPSTPKRSTIPVPTVAAAKSGTPKRTNSLIVSTANGNTKRPYTPTRTTGSAITPRIPLTPTPTRVHRRSSSTQVKLGTTTSDIPRKMLVVDGPGPGPGDVAVDQDQDQTVMLGTPPKKQSLGPTANVFMPGTPQSGKRTFGGLSEGFVGNDRYRSSSTMSSGSPRRNTSAASLPVSVNSPKSGGGDDSPRRARTSTTLAEMVVIAEGQRETGGGYRTPVRKNKAHLYSSEMEGERCPYTYRSPTTTTNTHGTTPDTPSSSQSRFNIRAASAQCQAQEGYVSFAAVEGLGEPESEVDVPPKEGEGGRKGGVRGWLGL</sequence>
<dbReference type="RefSeq" id="XP_043014598.1">
    <property type="nucleotide sequence ID" value="XM_043145899.1"/>
</dbReference>
<proteinExistence type="predicted"/>
<feature type="compositionally biased region" description="Polar residues" evidence="1">
    <location>
        <begin position="472"/>
        <end position="486"/>
    </location>
</feature>
<feature type="compositionally biased region" description="Low complexity" evidence="1">
    <location>
        <begin position="184"/>
        <end position="216"/>
    </location>
</feature>
<gene>
    <name evidence="2" type="ORF">E1B28_000099</name>
</gene>
<organism evidence="2 3">
    <name type="scientific">Marasmius oreades</name>
    <name type="common">fairy-ring Marasmius</name>
    <dbReference type="NCBI Taxonomy" id="181124"/>
    <lineage>
        <taxon>Eukaryota</taxon>
        <taxon>Fungi</taxon>
        <taxon>Dikarya</taxon>
        <taxon>Basidiomycota</taxon>
        <taxon>Agaricomycotina</taxon>
        <taxon>Agaricomycetes</taxon>
        <taxon>Agaricomycetidae</taxon>
        <taxon>Agaricales</taxon>
        <taxon>Marasmiineae</taxon>
        <taxon>Marasmiaceae</taxon>
        <taxon>Marasmius</taxon>
    </lineage>
</organism>
<feature type="region of interest" description="Disordered" evidence="1">
    <location>
        <begin position="418"/>
        <end position="499"/>
    </location>
</feature>
<dbReference type="OrthoDB" id="3067719at2759"/>
<feature type="compositionally biased region" description="Low complexity" evidence="1">
    <location>
        <begin position="460"/>
        <end position="471"/>
    </location>
</feature>
<reference evidence="2" key="1">
    <citation type="journal article" date="2021" name="Genome Biol. Evol.">
        <title>The assembled and annotated genome of the fairy-ring fungus Marasmius oreades.</title>
        <authorList>
            <person name="Hiltunen M."/>
            <person name="Ament-Velasquez S.L."/>
            <person name="Johannesson H."/>
        </authorList>
    </citation>
    <scope>NUCLEOTIDE SEQUENCE</scope>
    <source>
        <strain evidence="2">03SP1</strain>
    </source>
</reference>
<feature type="compositionally biased region" description="Low complexity" evidence="1">
    <location>
        <begin position="549"/>
        <end position="562"/>
    </location>
</feature>
<dbReference type="AlphaFoldDB" id="A0A9P8AE46"/>
<evidence type="ECO:0000313" key="3">
    <source>
        <dbReference type="Proteomes" id="UP001049176"/>
    </source>
</evidence>
<feature type="compositionally biased region" description="Low complexity" evidence="1">
    <location>
        <begin position="60"/>
        <end position="69"/>
    </location>
</feature>
<dbReference type="Proteomes" id="UP001049176">
    <property type="component" value="Chromosome 1"/>
</dbReference>
<feature type="region of interest" description="Disordered" evidence="1">
    <location>
        <begin position="594"/>
        <end position="621"/>
    </location>
</feature>